<dbReference type="Pfam" id="PF12799">
    <property type="entry name" value="LRR_4"/>
    <property type="match status" value="3"/>
</dbReference>
<dbReference type="AlphaFoldDB" id="K9VG10"/>
<dbReference type="InterPro" id="IPR046633">
    <property type="entry name" value="DUF6745"/>
</dbReference>
<dbReference type="InterPro" id="IPR001611">
    <property type="entry name" value="Leu-rich_rpt"/>
</dbReference>
<dbReference type="InterPro" id="IPR003591">
    <property type="entry name" value="Leu-rich_rpt_typical-subtyp"/>
</dbReference>
<dbReference type="Pfam" id="PF20530">
    <property type="entry name" value="DUF6745"/>
    <property type="match status" value="1"/>
</dbReference>
<dbReference type="PANTHER" id="PTHR46652:SF3">
    <property type="entry name" value="LEUCINE-RICH REPEAT-CONTAINING PROTEIN 9"/>
    <property type="match status" value="1"/>
</dbReference>
<dbReference type="InterPro" id="IPR032675">
    <property type="entry name" value="LRR_dom_sf"/>
</dbReference>
<evidence type="ECO:0000256" key="1">
    <source>
        <dbReference type="ARBA" id="ARBA00022614"/>
    </source>
</evidence>
<dbReference type="SUPFAM" id="SSF52058">
    <property type="entry name" value="L domain-like"/>
    <property type="match status" value="1"/>
</dbReference>
<dbReference type="SMART" id="SM00365">
    <property type="entry name" value="LRR_SD22"/>
    <property type="match status" value="7"/>
</dbReference>
<dbReference type="EMBL" id="CP003614">
    <property type="protein sequence ID" value="AFZ06175.1"/>
    <property type="molecule type" value="Genomic_DNA"/>
</dbReference>
<evidence type="ECO:0000313" key="5">
    <source>
        <dbReference type="Proteomes" id="UP000010478"/>
    </source>
</evidence>
<dbReference type="HOGENOM" id="CLU_540477_0_0_3"/>
<dbReference type="Proteomes" id="UP000010478">
    <property type="component" value="Chromosome"/>
</dbReference>
<evidence type="ECO:0000313" key="4">
    <source>
        <dbReference type="EMBL" id="AFZ06175.1"/>
    </source>
</evidence>
<dbReference type="OrthoDB" id="451006at2"/>
<dbReference type="KEGG" id="oni:Osc7112_1680"/>
<dbReference type="InterPro" id="IPR025875">
    <property type="entry name" value="Leu-rich_rpt_4"/>
</dbReference>
<dbReference type="eggNOG" id="COG4886">
    <property type="taxonomic scope" value="Bacteria"/>
</dbReference>
<dbReference type="InterPro" id="IPR050836">
    <property type="entry name" value="SDS22/Internalin_LRR"/>
</dbReference>
<dbReference type="PROSITE" id="PS51450">
    <property type="entry name" value="LRR"/>
    <property type="match status" value="7"/>
</dbReference>
<organism evidence="4 5">
    <name type="scientific">Phormidium nigroviride PCC 7112</name>
    <dbReference type="NCBI Taxonomy" id="179408"/>
    <lineage>
        <taxon>Bacteria</taxon>
        <taxon>Bacillati</taxon>
        <taxon>Cyanobacteriota</taxon>
        <taxon>Cyanophyceae</taxon>
        <taxon>Oscillatoriophycideae</taxon>
        <taxon>Oscillatoriales</taxon>
        <taxon>Oscillatoriaceae</taxon>
        <taxon>Phormidium</taxon>
    </lineage>
</organism>
<keyword evidence="2" id="KW-0677">Repeat</keyword>
<name>K9VG10_9CYAN</name>
<sequence>MSEKQPNEAMNFSSFADWCRHIDSLSEDARCTVKMLLRKTGTDDAEEAEQILSSMTELDLSRHGKYDYKITDISPLGELANLTNLELGYNEITDISALRELTNLTTLELTYNQITDISALGELANLTTLKLGRNQITDISALRELTNLKLLELGSNQITDISALRELANLTKLDLGLNQITDISALRELANLTKLDLGLNQITDISALRKLTNLTELNLFDNQITALCVLGELAQKRLTLSTRPIDGQKATEAIKVAYAAIGLEEPEVIVCSSPRDVCLQIFNLLKRDHSQNYSDEYSNRLGKNLDRKWMSSVGEFASPAVWKYELDCMTIESEADSTLRSLINQFVDEYKRSERTMGNVLPANLIYLKLPVTPTTFFKEISLTQWYISSLGVNLSQKAQEILRCQKLLFEHCGWIFPFEKFCLVSDRPRHLRFDSQNRLHAEGEPAIEFADGWNFYYYHGVRLPEEYGKVHPNQWQSQWILAEENAELRRVLIEGIGYDRICQELAAKQIDNWQEYALLQIDNADVEPICLLKMTCPSTGFIHALRVPPDLTSAREAIRWVNWDIDPEEFSVQT</sequence>
<evidence type="ECO:0000256" key="2">
    <source>
        <dbReference type="ARBA" id="ARBA00022737"/>
    </source>
</evidence>
<keyword evidence="1" id="KW-0433">Leucine-rich repeat</keyword>
<accession>K9VG10</accession>
<keyword evidence="5" id="KW-1185">Reference proteome</keyword>
<gene>
    <name evidence="4" type="ORF">Osc7112_1680</name>
</gene>
<dbReference type="SMART" id="SM00364">
    <property type="entry name" value="LRR_BAC"/>
    <property type="match status" value="7"/>
</dbReference>
<dbReference type="PANTHER" id="PTHR46652">
    <property type="entry name" value="LEUCINE-RICH REPEAT AND IQ DOMAIN-CONTAINING PROTEIN 1-RELATED"/>
    <property type="match status" value="1"/>
</dbReference>
<evidence type="ECO:0000259" key="3">
    <source>
        <dbReference type="Pfam" id="PF20530"/>
    </source>
</evidence>
<dbReference type="Gene3D" id="3.80.10.10">
    <property type="entry name" value="Ribonuclease Inhibitor"/>
    <property type="match status" value="1"/>
</dbReference>
<protein>
    <submittedName>
        <fullName evidence="4">Leucine-rich repeat-containing protein</fullName>
    </submittedName>
</protein>
<feature type="domain" description="DUF6745" evidence="3">
    <location>
        <begin position="397"/>
        <end position="572"/>
    </location>
</feature>
<reference evidence="4 5" key="1">
    <citation type="submission" date="2012-05" db="EMBL/GenBank/DDBJ databases">
        <title>Finished chromosome of genome of Oscillatoria sp. PCC 7112.</title>
        <authorList>
            <consortium name="US DOE Joint Genome Institute"/>
            <person name="Gugger M."/>
            <person name="Coursin T."/>
            <person name="Rippka R."/>
            <person name="Tandeau De Marsac N."/>
            <person name="Huntemann M."/>
            <person name="Wei C.-L."/>
            <person name="Han J."/>
            <person name="Detter J.C."/>
            <person name="Han C."/>
            <person name="Tapia R."/>
            <person name="Davenport K."/>
            <person name="Daligault H."/>
            <person name="Erkkila T."/>
            <person name="Gu W."/>
            <person name="Munk A.C.C."/>
            <person name="Teshima H."/>
            <person name="Xu Y."/>
            <person name="Chain P."/>
            <person name="Chen A."/>
            <person name="Krypides N."/>
            <person name="Mavromatis K."/>
            <person name="Markowitz V."/>
            <person name="Szeto E."/>
            <person name="Ivanova N."/>
            <person name="Mikhailova N."/>
            <person name="Ovchinnikova G."/>
            <person name="Pagani I."/>
            <person name="Pati A."/>
            <person name="Goodwin L."/>
            <person name="Peters L."/>
            <person name="Pitluck S."/>
            <person name="Woyke T."/>
            <person name="Kerfeld C."/>
        </authorList>
    </citation>
    <scope>NUCLEOTIDE SEQUENCE [LARGE SCALE GENOMIC DNA]</scope>
    <source>
        <strain evidence="4 5">PCC 7112</strain>
    </source>
</reference>
<proteinExistence type="predicted"/>
<dbReference type="SMART" id="SM00369">
    <property type="entry name" value="LRR_TYP"/>
    <property type="match status" value="7"/>
</dbReference>